<dbReference type="Gene3D" id="3.40.50.12780">
    <property type="entry name" value="N-terminal domain of ligase-like"/>
    <property type="match status" value="1"/>
</dbReference>
<evidence type="ECO:0000313" key="8">
    <source>
        <dbReference type="Proteomes" id="UP000295252"/>
    </source>
</evidence>
<dbReference type="Gramene" id="CDP01816">
    <property type="protein sequence ID" value="CDP01816"/>
    <property type="gene ID" value="GSCOC_T00036986001"/>
</dbReference>
<comment type="similarity">
    <text evidence="2">Belongs to the ATP-dependent AMP-binding enzyme family.</text>
</comment>
<reference evidence="8" key="1">
    <citation type="journal article" date="2014" name="Science">
        <title>The coffee genome provides insight into the convergent evolution of caffeine biosynthesis.</title>
        <authorList>
            <person name="Denoeud F."/>
            <person name="Carretero-Paulet L."/>
            <person name="Dereeper A."/>
            <person name="Droc G."/>
            <person name="Guyot R."/>
            <person name="Pietrella M."/>
            <person name="Zheng C."/>
            <person name="Alberti A."/>
            <person name="Anthony F."/>
            <person name="Aprea G."/>
            <person name="Aury J.M."/>
            <person name="Bento P."/>
            <person name="Bernard M."/>
            <person name="Bocs S."/>
            <person name="Campa C."/>
            <person name="Cenci A."/>
            <person name="Combes M.C."/>
            <person name="Crouzillat D."/>
            <person name="Da Silva C."/>
            <person name="Daddiego L."/>
            <person name="De Bellis F."/>
            <person name="Dussert S."/>
            <person name="Garsmeur O."/>
            <person name="Gayraud T."/>
            <person name="Guignon V."/>
            <person name="Jahn K."/>
            <person name="Jamilloux V."/>
            <person name="Joet T."/>
            <person name="Labadie K."/>
            <person name="Lan T."/>
            <person name="Leclercq J."/>
            <person name="Lepelley M."/>
            <person name="Leroy T."/>
            <person name="Li L.T."/>
            <person name="Librado P."/>
            <person name="Lopez L."/>
            <person name="Munoz A."/>
            <person name="Noel B."/>
            <person name="Pallavicini A."/>
            <person name="Perrotta G."/>
            <person name="Poncet V."/>
            <person name="Pot D."/>
            <person name="Priyono X."/>
            <person name="Rigoreau M."/>
            <person name="Rouard M."/>
            <person name="Rozas J."/>
            <person name="Tranchant-Dubreuil C."/>
            <person name="VanBuren R."/>
            <person name="Zhang Q."/>
            <person name="Andrade A.C."/>
            <person name="Argout X."/>
            <person name="Bertrand B."/>
            <person name="de Kochko A."/>
            <person name="Graziosi G."/>
            <person name="Henry R.J."/>
            <person name="Jayarama X."/>
            <person name="Ming R."/>
            <person name="Nagai C."/>
            <person name="Rounsley S."/>
            <person name="Sankoff D."/>
            <person name="Giuliano G."/>
            <person name="Albert V.A."/>
            <person name="Wincker P."/>
            <person name="Lashermes P."/>
        </authorList>
    </citation>
    <scope>NUCLEOTIDE SEQUENCE [LARGE SCALE GENOMIC DNA]</scope>
    <source>
        <strain evidence="8">cv. DH200-94</strain>
    </source>
</reference>
<comment type="pathway">
    <text evidence="1">Phytoalexin biosynthesis; 3,4',5-trihydroxystilbene biosynthesis; 3,4',5-trihydroxystilbene from trans-4-coumarate: step 1/2.</text>
</comment>
<dbReference type="PANTHER" id="PTHR43859:SF11">
    <property type="entry name" value="4-COUMARATE--COA LIGASE"/>
    <property type="match status" value="1"/>
</dbReference>
<name>A0A068TZZ4_COFCA</name>
<dbReference type="Gene3D" id="3.30.300.30">
    <property type="match status" value="1"/>
</dbReference>
<keyword evidence="4" id="KW-0587">Phenylpropanoid metabolism</keyword>
<sequence>MEGMVVCSANYVPLTPISFLERAAFVYGQRVSMVFGDTRYLWKETHERCIRLASALSQLGITRGDIVAAVAPNIPELYELQFGVPMTGAVLCALNPKLNATTLAVKLQQLEAKAIFVDYEFTKVVLEALGSLSQTKNNSPVLILIQENHTNAFSAIPINFRLDYHALLATGKLDFDISYPKSECDPISICYTSGSTGKPKGVIYSHRAAYLNSLGEIFRIGMRQKPVFLWTVDMFRCNGWCFPWTMAALGGTNICLRDVTGTAILNSIFLHDVTLFCGPPILLSKIAETLAVDPQPLPQKVDVIVAGAGALPEPQIQTKLSELGFNITCAYGMTEALGPVTSRTIRRSCHDETSQLDHEDARTRIREGTHSLIIEGADVKHPTTMESVPADGKTVGQIMFRSNTLMSGYLKNAQATEEAFQGGWYRTKDLGVKHPDGYIQMKDRAIDVINCGGEIVSSLEIEDVIIRHPMVSEVAVVGRPDELLGETPCAFVKLKDGCCIVEEEIMDICASHLPEHMRPKSVFFGELPGNSTGKVQKFVLRDRLIKGDGKPL</sequence>
<dbReference type="GO" id="GO:0016874">
    <property type="term" value="F:ligase activity"/>
    <property type="evidence" value="ECO:0007669"/>
    <property type="project" value="UniProtKB-KW"/>
</dbReference>
<gene>
    <name evidence="7" type="ORF">GSCOC_T00036986001</name>
</gene>
<dbReference type="OrthoDB" id="10253115at2759"/>
<accession>A0A068TZZ4</accession>
<evidence type="ECO:0000256" key="1">
    <source>
        <dbReference type="ARBA" id="ARBA00004930"/>
    </source>
</evidence>
<dbReference type="InterPro" id="IPR000873">
    <property type="entry name" value="AMP-dep_synth/lig_dom"/>
</dbReference>
<dbReference type="Pfam" id="PF13193">
    <property type="entry name" value="AMP-binding_C"/>
    <property type="match status" value="1"/>
</dbReference>
<evidence type="ECO:0000256" key="2">
    <source>
        <dbReference type="ARBA" id="ARBA00006432"/>
    </source>
</evidence>
<feature type="domain" description="AMP-dependent synthetase/ligase" evidence="5">
    <location>
        <begin position="20"/>
        <end position="410"/>
    </location>
</feature>
<evidence type="ECO:0000313" key="7">
    <source>
        <dbReference type="EMBL" id="CDP01816.1"/>
    </source>
</evidence>
<dbReference type="InterPro" id="IPR045851">
    <property type="entry name" value="AMP-bd_C_sf"/>
</dbReference>
<dbReference type="Proteomes" id="UP000295252">
    <property type="component" value="Chromosome IX"/>
</dbReference>
<dbReference type="PROSITE" id="PS00455">
    <property type="entry name" value="AMP_BINDING"/>
    <property type="match status" value="1"/>
</dbReference>
<keyword evidence="3" id="KW-0436">Ligase</keyword>
<feature type="domain" description="AMP-binding enzyme C-terminal" evidence="6">
    <location>
        <begin position="460"/>
        <end position="534"/>
    </location>
</feature>
<dbReference type="OMA" id="LEPCKIM"/>
<dbReference type="PhylomeDB" id="A0A068TZZ4"/>
<dbReference type="InterPro" id="IPR020845">
    <property type="entry name" value="AMP-binding_CS"/>
</dbReference>
<dbReference type="Pfam" id="PF00501">
    <property type="entry name" value="AMP-binding"/>
    <property type="match status" value="1"/>
</dbReference>
<organism evidence="7 8">
    <name type="scientific">Coffea canephora</name>
    <name type="common">Robusta coffee</name>
    <dbReference type="NCBI Taxonomy" id="49390"/>
    <lineage>
        <taxon>Eukaryota</taxon>
        <taxon>Viridiplantae</taxon>
        <taxon>Streptophyta</taxon>
        <taxon>Embryophyta</taxon>
        <taxon>Tracheophyta</taxon>
        <taxon>Spermatophyta</taxon>
        <taxon>Magnoliopsida</taxon>
        <taxon>eudicotyledons</taxon>
        <taxon>Gunneridae</taxon>
        <taxon>Pentapetalae</taxon>
        <taxon>asterids</taxon>
        <taxon>lamiids</taxon>
        <taxon>Gentianales</taxon>
        <taxon>Rubiaceae</taxon>
        <taxon>Ixoroideae</taxon>
        <taxon>Gardenieae complex</taxon>
        <taxon>Bertiereae - Coffeeae clade</taxon>
        <taxon>Coffeeae</taxon>
        <taxon>Coffea</taxon>
    </lineage>
</organism>
<evidence type="ECO:0000259" key="5">
    <source>
        <dbReference type="Pfam" id="PF00501"/>
    </source>
</evidence>
<dbReference type="EMBL" id="HG739091">
    <property type="protein sequence ID" value="CDP01816.1"/>
    <property type="molecule type" value="Genomic_DNA"/>
</dbReference>
<proteinExistence type="inferred from homology"/>
<dbReference type="InParanoid" id="A0A068TZZ4"/>
<dbReference type="InterPro" id="IPR042099">
    <property type="entry name" value="ANL_N_sf"/>
</dbReference>
<dbReference type="UniPathway" id="UPA00372">
    <property type="reaction ID" value="UER00547"/>
</dbReference>
<dbReference type="PANTHER" id="PTHR43859">
    <property type="entry name" value="ACYL-ACTIVATING ENZYME"/>
    <property type="match status" value="1"/>
</dbReference>
<evidence type="ECO:0000256" key="4">
    <source>
        <dbReference type="ARBA" id="ARBA00023051"/>
    </source>
</evidence>
<dbReference type="SUPFAM" id="SSF56801">
    <property type="entry name" value="Acetyl-CoA synthetase-like"/>
    <property type="match status" value="1"/>
</dbReference>
<protein>
    <submittedName>
        <fullName evidence="7">Uncharacterized protein</fullName>
    </submittedName>
</protein>
<evidence type="ECO:0000256" key="3">
    <source>
        <dbReference type="ARBA" id="ARBA00022598"/>
    </source>
</evidence>
<dbReference type="GO" id="GO:0009698">
    <property type="term" value="P:phenylpropanoid metabolic process"/>
    <property type="evidence" value="ECO:0007669"/>
    <property type="project" value="UniProtKB-KW"/>
</dbReference>
<dbReference type="InterPro" id="IPR025110">
    <property type="entry name" value="AMP-bd_C"/>
</dbReference>
<evidence type="ECO:0000259" key="6">
    <source>
        <dbReference type="Pfam" id="PF13193"/>
    </source>
</evidence>
<keyword evidence="8" id="KW-1185">Reference proteome</keyword>
<dbReference type="STRING" id="49390.A0A068TZZ4"/>
<dbReference type="AlphaFoldDB" id="A0A068TZZ4"/>